<sequence length="69" mass="8101">MIKLIDSTNETLMADVMAIWLAGNLERHAFINPHYWEEQTELVRKSLPQARLYGYFEDEQARGLFRTDG</sequence>
<organism evidence="1 2">
    <name type="scientific">Weissella halotolerans DSM 20190</name>
    <dbReference type="NCBI Taxonomy" id="1123500"/>
    <lineage>
        <taxon>Bacteria</taxon>
        <taxon>Bacillati</taxon>
        <taxon>Bacillota</taxon>
        <taxon>Bacilli</taxon>
        <taxon>Lactobacillales</taxon>
        <taxon>Lactobacillaceae</taxon>
        <taxon>Weissella</taxon>
    </lineage>
</organism>
<dbReference type="Proteomes" id="UP000051296">
    <property type="component" value="Unassembled WGS sequence"/>
</dbReference>
<dbReference type="EMBL" id="JQAX01000001">
    <property type="protein sequence ID" value="KRN33272.1"/>
    <property type="molecule type" value="Genomic_DNA"/>
</dbReference>
<comment type="caution">
    <text evidence="1">The sequence shown here is derived from an EMBL/GenBank/DDBJ whole genome shotgun (WGS) entry which is preliminary data.</text>
</comment>
<evidence type="ECO:0000313" key="2">
    <source>
        <dbReference type="Proteomes" id="UP000051296"/>
    </source>
</evidence>
<dbReference type="RefSeq" id="WP_051125780.1">
    <property type="nucleotide sequence ID" value="NZ_ATUU01000001.1"/>
</dbReference>
<evidence type="ECO:0008006" key="3">
    <source>
        <dbReference type="Google" id="ProtNLM"/>
    </source>
</evidence>
<gene>
    <name evidence="1" type="ORF">IV68_GL000070</name>
</gene>
<proteinExistence type="predicted"/>
<dbReference type="AlphaFoldDB" id="A0A0R2FYL1"/>
<keyword evidence="2" id="KW-1185">Reference proteome</keyword>
<dbReference type="InParanoid" id="A0A0R2FYL1"/>
<protein>
    <recommendedName>
        <fullName evidence="3">Acetyltransferase</fullName>
    </recommendedName>
</protein>
<accession>A0A0R2FYL1</accession>
<reference evidence="1 2" key="1">
    <citation type="journal article" date="2015" name="Genome Announc.">
        <title>Expanding the biotechnology potential of lactobacilli through comparative genomics of 213 strains and associated genera.</title>
        <authorList>
            <person name="Sun Z."/>
            <person name="Harris H.M."/>
            <person name="McCann A."/>
            <person name="Guo C."/>
            <person name="Argimon S."/>
            <person name="Zhang W."/>
            <person name="Yang X."/>
            <person name="Jeffery I.B."/>
            <person name="Cooney J.C."/>
            <person name="Kagawa T.F."/>
            <person name="Liu W."/>
            <person name="Song Y."/>
            <person name="Salvetti E."/>
            <person name="Wrobel A."/>
            <person name="Rasinkangas P."/>
            <person name="Parkhill J."/>
            <person name="Rea M.C."/>
            <person name="O'Sullivan O."/>
            <person name="Ritari J."/>
            <person name="Douillard F.P."/>
            <person name="Paul Ross R."/>
            <person name="Yang R."/>
            <person name="Briner A.E."/>
            <person name="Felis G.E."/>
            <person name="de Vos W.M."/>
            <person name="Barrangou R."/>
            <person name="Klaenhammer T.R."/>
            <person name="Caufield P.W."/>
            <person name="Cui Y."/>
            <person name="Zhang H."/>
            <person name="O'Toole P.W."/>
        </authorList>
    </citation>
    <scope>NUCLEOTIDE SEQUENCE [LARGE SCALE GENOMIC DNA]</scope>
    <source>
        <strain evidence="1 2">DSM 20190</strain>
    </source>
</reference>
<name>A0A0R2FYL1_9LACO</name>
<evidence type="ECO:0000313" key="1">
    <source>
        <dbReference type="EMBL" id="KRN33272.1"/>
    </source>
</evidence>